<dbReference type="Proteomes" id="UP001056384">
    <property type="component" value="Chromosome 3"/>
</dbReference>
<evidence type="ECO:0000313" key="2">
    <source>
        <dbReference type="Proteomes" id="UP001056384"/>
    </source>
</evidence>
<keyword evidence="2" id="KW-1185">Reference proteome</keyword>
<protein>
    <submittedName>
        <fullName evidence="1">Uncharacterized protein</fullName>
    </submittedName>
</protein>
<sequence>MPTYIGIPEMDFEANKWVYTSLFDEDFYDGVSKMSQDPPIPLAALFAAVEAMMERESGDNE</sequence>
<evidence type="ECO:0000313" key="1">
    <source>
        <dbReference type="EMBL" id="USW51299.1"/>
    </source>
</evidence>
<accession>A0A9Q9EIP1</accession>
<name>A0A9Q9EIP1_9PEZI</name>
<gene>
    <name evidence="1" type="ORF">Slin15195_G046180</name>
</gene>
<organism evidence="1 2">
    <name type="scientific">Septoria linicola</name>
    <dbReference type="NCBI Taxonomy" id="215465"/>
    <lineage>
        <taxon>Eukaryota</taxon>
        <taxon>Fungi</taxon>
        <taxon>Dikarya</taxon>
        <taxon>Ascomycota</taxon>
        <taxon>Pezizomycotina</taxon>
        <taxon>Dothideomycetes</taxon>
        <taxon>Dothideomycetidae</taxon>
        <taxon>Mycosphaerellales</taxon>
        <taxon>Mycosphaerellaceae</taxon>
        <taxon>Septoria</taxon>
    </lineage>
</organism>
<reference evidence="1" key="1">
    <citation type="submission" date="2022-06" db="EMBL/GenBank/DDBJ databases">
        <title>Complete genome sequences of two strains of the flax pathogen Septoria linicola.</title>
        <authorList>
            <person name="Lapalu N."/>
            <person name="Simon A."/>
            <person name="Demenou B."/>
            <person name="Paumier D."/>
            <person name="Guillot M.-P."/>
            <person name="Gout L."/>
            <person name="Valade R."/>
        </authorList>
    </citation>
    <scope>NUCLEOTIDE SEQUENCE</scope>
    <source>
        <strain evidence="1">SE15195</strain>
    </source>
</reference>
<dbReference type="AlphaFoldDB" id="A0A9Q9EIP1"/>
<proteinExistence type="predicted"/>
<dbReference type="EMBL" id="CP099420">
    <property type="protein sequence ID" value="USW51299.1"/>
    <property type="molecule type" value="Genomic_DNA"/>
</dbReference>